<dbReference type="OrthoDB" id="6114763at2"/>
<name>A0A918DD08_9RHOB</name>
<evidence type="ECO:0000256" key="3">
    <source>
        <dbReference type="ARBA" id="ARBA00022764"/>
    </source>
</evidence>
<evidence type="ECO:0000256" key="4">
    <source>
        <dbReference type="SAM" id="SignalP"/>
    </source>
</evidence>
<dbReference type="RefSeq" id="WP_146287627.1">
    <property type="nucleotide sequence ID" value="NZ_BMLP01000005.1"/>
</dbReference>
<dbReference type="EMBL" id="BMLP01000005">
    <property type="protein sequence ID" value="GGO34372.1"/>
    <property type="molecule type" value="Genomic_DNA"/>
</dbReference>
<protein>
    <submittedName>
        <fullName evidence="5">Solute-binding periplasmic protein</fullName>
    </submittedName>
</protein>
<dbReference type="PANTHER" id="PTHR33376">
    <property type="match status" value="1"/>
</dbReference>
<dbReference type="CDD" id="cd13666">
    <property type="entry name" value="PBP2_TRAP_DctP_like_1"/>
    <property type="match status" value="1"/>
</dbReference>
<keyword evidence="3" id="KW-0574">Periplasm</keyword>
<organism evidence="5 6">
    <name type="scientific">Gemmobacter aquaticus</name>
    <dbReference type="NCBI Taxonomy" id="490185"/>
    <lineage>
        <taxon>Bacteria</taxon>
        <taxon>Pseudomonadati</taxon>
        <taxon>Pseudomonadota</taxon>
        <taxon>Alphaproteobacteria</taxon>
        <taxon>Rhodobacterales</taxon>
        <taxon>Paracoccaceae</taxon>
        <taxon>Gemmobacter</taxon>
    </lineage>
</organism>
<evidence type="ECO:0000313" key="5">
    <source>
        <dbReference type="EMBL" id="GGO34372.1"/>
    </source>
</evidence>
<dbReference type="InterPro" id="IPR018389">
    <property type="entry name" value="DctP_fam"/>
</dbReference>
<dbReference type="PANTHER" id="PTHR33376:SF15">
    <property type="entry name" value="BLL6794 PROTEIN"/>
    <property type="match status" value="1"/>
</dbReference>
<feature type="chain" id="PRO_5037035003" evidence="4">
    <location>
        <begin position="25"/>
        <end position="354"/>
    </location>
</feature>
<dbReference type="Proteomes" id="UP000598196">
    <property type="component" value="Unassembled WGS sequence"/>
</dbReference>
<dbReference type="NCBIfam" id="NF037995">
    <property type="entry name" value="TRAP_S1"/>
    <property type="match status" value="1"/>
</dbReference>
<gene>
    <name evidence="5" type="ORF">GCM10010991_25040</name>
</gene>
<comment type="subcellular location">
    <subcellularLocation>
        <location evidence="1">Periplasm</location>
    </subcellularLocation>
</comment>
<dbReference type="InterPro" id="IPR038404">
    <property type="entry name" value="TRAP_DctP_sf"/>
</dbReference>
<comment type="caution">
    <text evidence="5">The sequence shown here is derived from an EMBL/GenBank/DDBJ whole genome shotgun (WGS) entry which is preliminary data.</text>
</comment>
<dbReference type="GO" id="GO:0042597">
    <property type="term" value="C:periplasmic space"/>
    <property type="evidence" value="ECO:0007669"/>
    <property type="project" value="UniProtKB-SubCell"/>
</dbReference>
<evidence type="ECO:0000256" key="1">
    <source>
        <dbReference type="ARBA" id="ARBA00004418"/>
    </source>
</evidence>
<keyword evidence="6" id="KW-1185">Reference proteome</keyword>
<evidence type="ECO:0000256" key="2">
    <source>
        <dbReference type="ARBA" id="ARBA00022729"/>
    </source>
</evidence>
<sequence length="354" mass="38665">MEVFKMAPLSGVMALIALTGPTAADTFTLRIGSGHPQGPVTYVNTSHEFLVPEIEKRVAERTEHKVRFIEAYGGSLAKLDETLEAVEKGILDMGHVCFCFEPSKAMAQNLNYFIPFSPPSAVKQLEITRTVYAQNPALADFSAYNQTFMALSGYDNYNVGTKFEWEKFADLSGHKLGGAGPNLVWLEGSGTTVVQTGIPDYYTNIQTGVIEGNMLFPSSYYGLKLYEVAPNYKIIDMGAMMVNGLMINNDTLAKLPPEVVEIIREVATEYEMVTAEALDRDQAAGIEKLKDAGAVITVLSEQERQAWAQRLAGLPATKAKEFTAAGYDGPAIFNSYLQAAKAAGYSFPVDYVIE</sequence>
<dbReference type="AlphaFoldDB" id="A0A918DD08"/>
<dbReference type="Pfam" id="PF03480">
    <property type="entry name" value="DctP"/>
    <property type="match status" value="1"/>
</dbReference>
<feature type="signal peptide" evidence="4">
    <location>
        <begin position="1"/>
        <end position="24"/>
    </location>
</feature>
<proteinExistence type="predicted"/>
<evidence type="ECO:0000313" key="6">
    <source>
        <dbReference type="Proteomes" id="UP000598196"/>
    </source>
</evidence>
<accession>A0A918DD08</accession>
<keyword evidence="2 4" id="KW-0732">Signal</keyword>
<dbReference type="Gene3D" id="3.40.190.170">
    <property type="entry name" value="Bacterial extracellular solute-binding protein, family 7"/>
    <property type="match status" value="1"/>
</dbReference>
<dbReference type="GO" id="GO:0055085">
    <property type="term" value="P:transmembrane transport"/>
    <property type="evidence" value="ECO:0007669"/>
    <property type="project" value="InterPro"/>
</dbReference>
<reference evidence="5 6" key="1">
    <citation type="journal article" date="2014" name="Int. J. Syst. Evol. Microbiol.">
        <title>Complete genome sequence of Corynebacterium casei LMG S-19264T (=DSM 44701T), isolated from a smear-ripened cheese.</title>
        <authorList>
            <consortium name="US DOE Joint Genome Institute (JGI-PGF)"/>
            <person name="Walter F."/>
            <person name="Albersmeier A."/>
            <person name="Kalinowski J."/>
            <person name="Ruckert C."/>
        </authorList>
    </citation>
    <scope>NUCLEOTIDE SEQUENCE [LARGE SCALE GENOMIC DNA]</scope>
    <source>
        <strain evidence="5 6">CGMCC 1.7029</strain>
    </source>
</reference>